<evidence type="ECO:0000313" key="3">
    <source>
        <dbReference type="Proteomes" id="UP000619788"/>
    </source>
</evidence>
<evidence type="ECO:0000313" key="2">
    <source>
        <dbReference type="EMBL" id="GIH92190.1"/>
    </source>
</evidence>
<proteinExistence type="predicted"/>
<feature type="region of interest" description="Disordered" evidence="1">
    <location>
        <begin position="1"/>
        <end position="52"/>
    </location>
</feature>
<keyword evidence="3" id="KW-1185">Reference proteome</keyword>
<feature type="compositionally biased region" description="Basic residues" evidence="1">
    <location>
        <begin position="12"/>
        <end position="23"/>
    </location>
</feature>
<accession>A0A8J3SFM6</accession>
<reference evidence="2 3" key="1">
    <citation type="submission" date="2021-01" db="EMBL/GenBank/DDBJ databases">
        <title>Whole genome shotgun sequence of Planobispora siamensis NBRC 107568.</title>
        <authorList>
            <person name="Komaki H."/>
            <person name="Tamura T."/>
        </authorList>
    </citation>
    <scope>NUCLEOTIDE SEQUENCE [LARGE SCALE GENOMIC DNA]</scope>
    <source>
        <strain evidence="2 3">NBRC 107568</strain>
    </source>
</reference>
<protein>
    <submittedName>
        <fullName evidence="2">Uncharacterized protein</fullName>
    </submittedName>
</protein>
<comment type="caution">
    <text evidence="2">The sequence shown here is derived from an EMBL/GenBank/DDBJ whole genome shotgun (WGS) entry which is preliminary data.</text>
</comment>
<name>A0A8J3SFM6_9ACTN</name>
<gene>
    <name evidence="2" type="ORF">Psi01_28200</name>
</gene>
<feature type="compositionally biased region" description="Polar residues" evidence="1">
    <location>
        <begin position="1"/>
        <end position="10"/>
    </location>
</feature>
<evidence type="ECO:0000256" key="1">
    <source>
        <dbReference type="SAM" id="MobiDB-lite"/>
    </source>
</evidence>
<dbReference type="EMBL" id="BOOJ01000025">
    <property type="protein sequence ID" value="GIH92190.1"/>
    <property type="molecule type" value="Genomic_DNA"/>
</dbReference>
<dbReference type="AlphaFoldDB" id="A0A8J3SFM6"/>
<sequence>MTPASRTSSPFRGRRPSFLRGRHVPVPVSRTPSPSPDRRVPAPVPVTPEATR</sequence>
<dbReference type="Proteomes" id="UP000619788">
    <property type="component" value="Unassembled WGS sequence"/>
</dbReference>
<organism evidence="2 3">
    <name type="scientific">Planobispora siamensis</name>
    <dbReference type="NCBI Taxonomy" id="936338"/>
    <lineage>
        <taxon>Bacteria</taxon>
        <taxon>Bacillati</taxon>
        <taxon>Actinomycetota</taxon>
        <taxon>Actinomycetes</taxon>
        <taxon>Streptosporangiales</taxon>
        <taxon>Streptosporangiaceae</taxon>
        <taxon>Planobispora</taxon>
    </lineage>
</organism>